<evidence type="ECO:0000313" key="2">
    <source>
        <dbReference type="EMBL" id="NYZ24307.1"/>
    </source>
</evidence>
<sequence>MMKLYWSSRSPFVRKVMIVVHELGLEDRVATVRTLVHPARPNAAMMAVHPIAKIPVLILDDGTAVYDSRVICEFLDAEFGGRTLVPGSGLERWRVLTRHAMVDALLETCLVWLLERARPAEQRQDALIDASRVRIAAGLDALERDGAGTPESPFTLADVAAASALAYLDFRFGELDWRAGRPALAGWYDRVLSRPSIVNTGFVETY</sequence>
<dbReference type="Proteomes" id="UP000584642">
    <property type="component" value="Unassembled WGS sequence"/>
</dbReference>
<evidence type="ECO:0000313" key="3">
    <source>
        <dbReference type="Proteomes" id="UP000584642"/>
    </source>
</evidence>
<dbReference type="PANTHER" id="PTHR43968:SF6">
    <property type="entry name" value="GLUTATHIONE S-TRANSFERASE OMEGA"/>
    <property type="match status" value="1"/>
</dbReference>
<dbReference type="SUPFAM" id="SSF52833">
    <property type="entry name" value="Thioredoxin-like"/>
    <property type="match status" value="1"/>
</dbReference>
<evidence type="ECO:0000259" key="1">
    <source>
        <dbReference type="PROSITE" id="PS50404"/>
    </source>
</evidence>
<dbReference type="Pfam" id="PF13409">
    <property type="entry name" value="GST_N_2"/>
    <property type="match status" value="1"/>
</dbReference>
<dbReference type="SUPFAM" id="SSF47616">
    <property type="entry name" value="GST C-terminal domain-like"/>
    <property type="match status" value="1"/>
</dbReference>
<dbReference type="RefSeq" id="WP_180286083.1">
    <property type="nucleotide sequence ID" value="NZ_JABFDB010000039.1"/>
</dbReference>
<dbReference type="CDD" id="cd03049">
    <property type="entry name" value="GST_N_3"/>
    <property type="match status" value="1"/>
</dbReference>
<dbReference type="Gene3D" id="3.40.30.10">
    <property type="entry name" value="Glutaredoxin"/>
    <property type="match status" value="1"/>
</dbReference>
<name>A0ABX2TM13_9PROT</name>
<feature type="domain" description="GST N-terminal" evidence="1">
    <location>
        <begin position="1"/>
        <end position="83"/>
    </location>
</feature>
<proteinExistence type="predicted"/>
<accession>A0ABX2TM13</accession>
<dbReference type="InterPro" id="IPR004045">
    <property type="entry name" value="Glutathione_S-Trfase_N"/>
</dbReference>
<dbReference type="PANTHER" id="PTHR43968">
    <property type="match status" value="1"/>
</dbReference>
<dbReference type="CDD" id="cd03205">
    <property type="entry name" value="GST_C_6"/>
    <property type="match status" value="1"/>
</dbReference>
<comment type="caution">
    <text evidence="2">The sequence shown here is derived from an EMBL/GenBank/DDBJ whole genome shotgun (WGS) entry which is preliminary data.</text>
</comment>
<dbReference type="EMBL" id="JABFDB010000039">
    <property type="protein sequence ID" value="NYZ24307.1"/>
    <property type="molecule type" value="Genomic_DNA"/>
</dbReference>
<dbReference type="PROSITE" id="PS50404">
    <property type="entry name" value="GST_NTER"/>
    <property type="match status" value="1"/>
</dbReference>
<dbReference type="InterPro" id="IPR050983">
    <property type="entry name" value="GST_Omega/HSP26"/>
</dbReference>
<dbReference type="InterPro" id="IPR036282">
    <property type="entry name" value="Glutathione-S-Trfase_C_sf"/>
</dbReference>
<reference evidence="2 3" key="1">
    <citation type="submission" date="2020-05" db="EMBL/GenBank/DDBJ databases">
        <title>Azospirillum oleiclasticum sp. nov, a nitrogen-fixing and heavy crude oil-emulsifying bacterium isolated from the crude oil of Yumen Oilfield.</title>
        <authorList>
            <person name="Wu D."/>
            <person name="Cai M."/>
            <person name="Zhang X."/>
        </authorList>
    </citation>
    <scope>NUCLEOTIDE SEQUENCE [LARGE SCALE GENOMIC DNA]</scope>
    <source>
        <strain evidence="2 3">ROY-1-1-2</strain>
    </source>
</reference>
<gene>
    <name evidence="2" type="ORF">HND93_31765</name>
</gene>
<organism evidence="2 3">
    <name type="scientific">Azospirillum oleiclasticum</name>
    <dbReference type="NCBI Taxonomy" id="2735135"/>
    <lineage>
        <taxon>Bacteria</taxon>
        <taxon>Pseudomonadati</taxon>
        <taxon>Pseudomonadota</taxon>
        <taxon>Alphaproteobacteria</taxon>
        <taxon>Rhodospirillales</taxon>
        <taxon>Azospirillaceae</taxon>
        <taxon>Azospirillum</taxon>
    </lineage>
</organism>
<keyword evidence="3" id="KW-1185">Reference proteome</keyword>
<dbReference type="Gene3D" id="1.20.1050.10">
    <property type="match status" value="1"/>
</dbReference>
<dbReference type="Pfam" id="PF13410">
    <property type="entry name" value="GST_C_2"/>
    <property type="match status" value="1"/>
</dbReference>
<protein>
    <submittedName>
        <fullName evidence="2">Glutathione S-transferase</fullName>
    </submittedName>
</protein>
<dbReference type="InterPro" id="IPR036249">
    <property type="entry name" value="Thioredoxin-like_sf"/>
</dbReference>